<dbReference type="AlphaFoldDB" id="A0A179RAI6"/>
<dbReference type="EMBL" id="JAEHTE010000005">
    <property type="protein sequence ID" value="MBI6883786.1"/>
    <property type="molecule type" value="Genomic_DNA"/>
</dbReference>
<gene>
    <name evidence="2" type="ORF">JEU22_07675</name>
</gene>
<accession>A0A179RAI6</accession>
<comment type="caution">
    <text evidence="2">The sequence shown here is derived from an EMBL/GenBank/DDBJ whole genome shotgun (WGS) entry which is preliminary data.</text>
</comment>
<evidence type="ECO:0000313" key="3">
    <source>
        <dbReference type="Proteomes" id="UP000637061"/>
    </source>
</evidence>
<organism evidence="2 3">
    <name type="scientific">Pseudomonas putida</name>
    <name type="common">Arthrobacter siderocapsulatus</name>
    <dbReference type="NCBI Taxonomy" id="303"/>
    <lineage>
        <taxon>Bacteria</taxon>
        <taxon>Pseudomonadati</taxon>
        <taxon>Pseudomonadota</taxon>
        <taxon>Gammaproteobacteria</taxon>
        <taxon>Pseudomonadales</taxon>
        <taxon>Pseudomonadaceae</taxon>
        <taxon>Pseudomonas</taxon>
    </lineage>
</organism>
<evidence type="ECO:0000256" key="1">
    <source>
        <dbReference type="SAM" id="MobiDB-lite"/>
    </source>
</evidence>
<feature type="region of interest" description="Disordered" evidence="1">
    <location>
        <begin position="139"/>
        <end position="164"/>
    </location>
</feature>
<dbReference type="Proteomes" id="UP000637061">
    <property type="component" value="Unassembled WGS sequence"/>
</dbReference>
<dbReference type="RefSeq" id="WP_064492537.1">
    <property type="nucleotide sequence ID" value="NZ_CP137621.1"/>
</dbReference>
<proteinExistence type="predicted"/>
<evidence type="ECO:0000313" key="2">
    <source>
        <dbReference type="EMBL" id="MBI6883786.1"/>
    </source>
</evidence>
<protein>
    <submittedName>
        <fullName evidence="2">Uncharacterized protein</fullName>
    </submittedName>
</protein>
<name>A0A179RAI6_PSEPU</name>
<reference evidence="2" key="1">
    <citation type="submission" date="2020-12" db="EMBL/GenBank/DDBJ databases">
        <title>Enhanced detection system for hospital associated transmission using whole genome sequencing surveillance.</title>
        <authorList>
            <person name="Harrison L.H."/>
            <person name="Van Tyne D."/>
            <person name="Marsh J.W."/>
            <person name="Griffith M.P."/>
            <person name="Snyder D.J."/>
            <person name="Cooper V.S."/>
            <person name="Mustapha M."/>
        </authorList>
    </citation>
    <scope>NUCLEOTIDE SEQUENCE</scope>
    <source>
        <strain evidence="2">PSB00042</strain>
    </source>
</reference>
<sequence>MPLFENAEYLIRANLEQLASNHRVRAVEIGRFTADQFDAINRQKDGQDLPQLEDPGIVFIGSHAYRSRVVRDGYTIDDMILQIKAALAATSIWKSATHMTALRSTFGRDDGYGNEVFDEAIFELTARKPKAELYSIIPKGDRNKPKNKGRLSGLNGGDALARIT</sequence>